<gene>
    <name evidence="2" type="ORF">L3Y34_007676</name>
</gene>
<protein>
    <submittedName>
        <fullName evidence="2">Uncharacterized protein</fullName>
    </submittedName>
</protein>
<evidence type="ECO:0000313" key="2">
    <source>
        <dbReference type="EMBL" id="ULT88624.1"/>
    </source>
</evidence>
<dbReference type="AlphaFoldDB" id="A0AAE9CZ73"/>
<feature type="compositionally biased region" description="Basic and acidic residues" evidence="1">
    <location>
        <begin position="652"/>
        <end position="662"/>
    </location>
</feature>
<dbReference type="GO" id="GO:0001708">
    <property type="term" value="P:cell fate specification"/>
    <property type="evidence" value="ECO:0007669"/>
    <property type="project" value="EnsemblMetazoa"/>
</dbReference>
<dbReference type="KEGG" id="cbr:CBG_08546"/>
<dbReference type="GO" id="GO:0050830">
    <property type="term" value="P:defense response to Gram-positive bacterium"/>
    <property type="evidence" value="ECO:0007669"/>
    <property type="project" value="EnsemblMetazoa"/>
</dbReference>
<dbReference type="GO" id="GO:0005737">
    <property type="term" value="C:cytoplasm"/>
    <property type="evidence" value="ECO:0007669"/>
    <property type="project" value="EnsemblMetazoa"/>
</dbReference>
<proteinExistence type="predicted"/>
<dbReference type="GO" id="GO:0040025">
    <property type="term" value="P:vulval development"/>
    <property type="evidence" value="ECO:0007669"/>
    <property type="project" value="EnsemblMetazoa"/>
</dbReference>
<sequence length="1142" mass="131215">MHIAVDNLTISVPKIDKPTKAALDYVELLRESFSAKKRQKFSKASLAIRPSDFPDLSNQQLCDILVRVAYNGSHIDEDFRKHVLDLVEDQSLTWNQVLLSVIRTQSDQLYMKSQLCELITEMIRFVQIKSFHDPKHADSLISVILPTFVFLTKLILELLSDEDEMETIQIEYETKFPPYHKPLQALNTLIHDNLCGPLLAMYRSSEEVTRQLVLCSEAFSKLERPDESSVGLLDLILEKHQDNCKPTKYEYTPDGLAAYDLKNPSVRILVPIFACFRCHETSKQMAETVQIFVDIMRVSGDDVVFDLLHAAILLKCEESNNLLHLSKQHRLDFRWQSTTFFYKKLPQIIEHLVSFGKVTAEDVQKGMERALNDLTMLFDVADISWQNASFLTVLNALEPLIGSEAANPLRHRRREYMRKTASLTALADSDEKLIENTDIDRLLNAVKQVMNLQFGQNEEFYQEFIRKVNGDDCEDFDAVMSILISEGRLLEVGKAFAMKSKLAQYPSELSLDERIKKFDETFLLLTRIIVKFPGLSIGLLVNGGPGEISIADSIFYRWSMWYVKRVPRKDKSEEKSEEELEAMRIQAKVLIEEINKEVGIEEEIEEEEEDIEPEVVKEMKESGTEKEKEEEEEDGNKETKNETANDEEMPGDEQKTEEKMDTSETPAEPPIQQQSTPEDPPKVEEPAERINQEKPEEKPKEPLEPTWNEMNCALPRISRKKARRYLGLLKQGNPFWSTDNNSLNIGAILAALPSMGKLLIEEHNEEKHRVDRKSAEEHMANIIHALESMPCLFVCLVQWVDCAPASPARTLLAKTMKNALEKRVSSSSASIADDTNLPKWRFILSTCNEMIHELTDRVPVFPDITCTAFSAARRLCPFVTRDEIPDSTKLKHAWYYMCQQSWTSPHALRLLEHANIHSEYNTWIHLYITKIVGGGCGEIMKDQVDMIFGMLMMDDLNVIIRMHEIMMDFWLSEEAGNLQLDGRFDPLSMTAVIRLMANVMLISEWTLDRLINDGPPLVEFDFTSAMTPEPEDPLRREKWVFLLRQMLDRTVNRLFKILRQGVLCTVVNTIVRLIKAIAGSADCKAKRLLIKRIPPEIVFQLAYIEPQCADYALMNAYCDPKNEEHTRTKIRFLCALRRSHIL</sequence>
<feature type="compositionally biased region" description="Basic and acidic residues" evidence="1">
    <location>
        <begin position="679"/>
        <end position="703"/>
    </location>
</feature>
<feature type="compositionally biased region" description="Basic and acidic residues" evidence="1">
    <location>
        <begin position="614"/>
        <end position="627"/>
    </location>
</feature>
<evidence type="ECO:0000256" key="1">
    <source>
        <dbReference type="SAM" id="MobiDB-lite"/>
    </source>
</evidence>
<dbReference type="Proteomes" id="UP000827892">
    <property type="component" value="Chromosome V"/>
</dbReference>
<organism evidence="2 3">
    <name type="scientific">Caenorhabditis briggsae</name>
    <dbReference type="NCBI Taxonomy" id="6238"/>
    <lineage>
        <taxon>Eukaryota</taxon>
        <taxon>Metazoa</taxon>
        <taxon>Ecdysozoa</taxon>
        <taxon>Nematoda</taxon>
        <taxon>Chromadorea</taxon>
        <taxon>Rhabditida</taxon>
        <taxon>Rhabditina</taxon>
        <taxon>Rhabditomorpha</taxon>
        <taxon>Rhabditoidea</taxon>
        <taxon>Rhabditidae</taxon>
        <taxon>Peloderinae</taxon>
        <taxon>Caenorhabditis</taxon>
    </lineage>
</organism>
<accession>A0AAE9CZ73</accession>
<name>A0AAE9CZ73_CAEBR</name>
<evidence type="ECO:0000313" key="3">
    <source>
        <dbReference type="Proteomes" id="UP000827892"/>
    </source>
</evidence>
<feature type="region of interest" description="Disordered" evidence="1">
    <location>
        <begin position="600"/>
        <end position="706"/>
    </location>
</feature>
<reference evidence="2 3" key="1">
    <citation type="submission" date="2022-02" db="EMBL/GenBank/DDBJ databases">
        <title>Chromosome-level reference genomes for two strains of Caenorhabditis briggsae: an improved platform for comparative genomics.</title>
        <authorList>
            <person name="Stevens L."/>
            <person name="Andersen E.C."/>
        </authorList>
    </citation>
    <scope>NUCLEOTIDE SEQUENCE [LARGE SCALE GENOMIC DNA]</scope>
    <source>
        <strain evidence="2">QX1410_ONT</strain>
        <tissue evidence="2">Whole-organism</tissue>
    </source>
</reference>
<dbReference type="EMBL" id="CP090895">
    <property type="protein sequence ID" value="ULT88624.1"/>
    <property type="molecule type" value="Genomic_DNA"/>
</dbReference>
<feature type="compositionally biased region" description="Acidic residues" evidence="1">
    <location>
        <begin position="600"/>
        <end position="613"/>
    </location>
</feature>
<dbReference type="GO" id="GO:0005634">
    <property type="term" value="C:nucleus"/>
    <property type="evidence" value="ECO:0007669"/>
    <property type="project" value="EnsemblMetazoa"/>
</dbReference>
<dbReference type="OMA" id="HCPLPRI"/>